<name>G0UVP8_TRYCI</name>
<dbReference type="VEuPathDB" id="TriTrypDB:TcIL3000_10_2230"/>
<dbReference type="Gene3D" id="2.60.40.1180">
    <property type="entry name" value="Golgi alpha-mannosidase II"/>
    <property type="match status" value="4"/>
</dbReference>
<proteinExistence type="predicted"/>
<organism evidence="2">
    <name type="scientific">Trypanosoma congolense (strain IL3000)</name>
    <dbReference type="NCBI Taxonomy" id="1068625"/>
    <lineage>
        <taxon>Eukaryota</taxon>
        <taxon>Discoba</taxon>
        <taxon>Euglenozoa</taxon>
        <taxon>Kinetoplastea</taxon>
        <taxon>Metakinetoplastina</taxon>
        <taxon>Trypanosomatida</taxon>
        <taxon>Trypanosomatidae</taxon>
        <taxon>Trypanosoma</taxon>
        <taxon>Nannomonas</taxon>
    </lineage>
</organism>
<feature type="domain" description="DUF1935" evidence="1">
    <location>
        <begin position="124"/>
        <end position="233"/>
    </location>
</feature>
<dbReference type="AlphaFoldDB" id="G0UVP8"/>
<feature type="domain" description="DUF1935" evidence="1">
    <location>
        <begin position="248"/>
        <end position="359"/>
    </location>
</feature>
<feature type="domain" description="DUF1935" evidence="1">
    <location>
        <begin position="372"/>
        <end position="479"/>
    </location>
</feature>
<dbReference type="InterPro" id="IPR036310">
    <property type="entry name" value="Smp-1-like_sf"/>
</dbReference>
<sequence length="484" mass="54602">MTDLVPPEEVEFKNGTPSFPYERIYRCFSSDADGLLYRLEDNNHRWAFYNDTLSTVFNIFAHFNSDSPVTALSETVLQQRKGEWDYWATITMLPGQTALFIEGVISDFVLCFSSEGELCEDIQFTNGEPSMQYDRIYRCFKRSNCGMLFRLITVEKGSGQCAWSYHNDTRDFNVEVEVFLTDRESAQPLGPTQVVPHPTDECAVVYKTVVPPLRTVLFLRGCPRFSKQLYVAKALCDDSLEDASEVTFKNGSPDPRIIDFLKTRIFRGFSSTGNGIIFLLVDPVAKRWAFYNDSTDYVVTATVQFAPGSVYSVAGNTKVSEDLQCEGGTVCKVTVQPLATELFITDGNPTKYNFSLSAQCSSGPVAEKNPSYENGKPDTSVMRRWDTVFRCFQGRGNGMLFRLVDEKKGLWGFYNDTTDVLFTAYVSFDDQETVEPLGSTQIEEHPDLGTVLRLDIQPQATELFVVGNISGYKTKFEGKRIRCM</sequence>
<dbReference type="PANTHER" id="PTHR47047:SF9">
    <property type="entry name" value="DUF1935 DOMAIN-CONTAINING PROTEIN"/>
    <property type="match status" value="1"/>
</dbReference>
<dbReference type="EMBL" id="HE575323">
    <property type="protein sequence ID" value="CCC93464.1"/>
    <property type="molecule type" value="Genomic_DNA"/>
</dbReference>
<reference evidence="2" key="1">
    <citation type="journal article" date="2012" name="Proc. Natl. Acad. Sci. U.S.A.">
        <title>Antigenic diversity is generated by distinct evolutionary mechanisms in African trypanosome species.</title>
        <authorList>
            <person name="Jackson A.P."/>
            <person name="Berry A."/>
            <person name="Aslett M."/>
            <person name="Allison H.C."/>
            <person name="Burton P."/>
            <person name="Vavrova-Anderson J."/>
            <person name="Brown R."/>
            <person name="Browne H."/>
            <person name="Corton N."/>
            <person name="Hauser H."/>
            <person name="Gamble J."/>
            <person name="Gilderthorp R."/>
            <person name="Marcello L."/>
            <person name="McQuillan J."/>
            <person name="Otto T.D."/>
            <person name="Quail M.A."/>
            <person name="Sanders M.J."/>
            <person name="van Tonder A."/>
            <person name="Ginger M.L."/>
            <person name="Field M.C."/>
            <person name="Barry J.D."/>
            <person name="Hertz-Fowler C."/>
            <person name="Berriman M."/>
        </authorList>
    </citation>
    <scope>NUCLEOTIDE SEQUENCE</scope>
    <source>
        <strain evidence="2">IL3000</strain>
    </source>
</reference>
<evidence type="ECO:0000313" key="2">
    <source>
        <dbReference type="EMBL" id="CCC93464.1"/>
    </source>
</evidence>
<dbReference type="Pfam" id="PF09149">
    <property type="entry name" value="DUF1935"/>
    <property type="match status" value="4"/>
</dbReference>
<gene>
    <name evidence="2" type="ORF">TCIL3000_10_2230</name>
</gene>
<dbReference type="SUPFAM" id="SSF101601">
    <property type="entry name" value="Smp-1-like"/>
    <property type="match status" value="4"/>
</dbReference>
<protein>
    <recommendedName>
        <fullName evidence="1">DUF1935 domain-containing protein</fullName>
    </recommendedName>
</protein>
<feature type="domain" description="DUF1935" evidence="1">
    <location>
        <begin position="12"/>
        <end position="113"/>
    </location>
</feature>
<dbReference type="PANTHER" id="PTHR47047">
    <property type="entry name" value="PUTATIVE-RELATED-RELATED"/>
    <property type="match status" value="1"/>
</dbReference>
<evidence type="ECO:0000259" key="1">
    <source>
        <dbReference type="Pfam" id="PF09149"/>
    </source>
</evidence>
<dbReference type="InterPro" id="IPR013780">
    <property type="entry name" value="Glyco_hydro_b"/>
</dbReference>
<dbReference type="InterPro" id="IPR015232">
    <property type="entry name" value="DUF1935"/>
</dbReference>
<accession>G0UVP8</accession>